<accession>A0AAV5JSQ2</accession>
<evidence type="ECO:0000313" key="4">
    <source>
        <dbReference type="Proteomes" id="UP001054252"/>
    </source>
</evidence>
<evidence type="ECO:0000313" key="3">
    <source>
        <dbReference type="EMBL" id="GKV15741.1"/>
    </source>
</evidence>
<organism evidence="3 4">
    <name type="scientific">Rubroshorea leprosula</name>
    <dbReference type="NCBI Taxonomy" id="152421"/>
    <lineage>
        <taxon>Eukaryota</taxon>
        <taxon>Viridiplantae</taxon>
        <taxon>Streptophyta</taxon>
        <taxon>Embryophyta</taxon>
        <taxon>Tracheophyta</taxon>
        <taxon>Spermatophyta</taxon>
        <taxon>Magnoliopsida</taxon>
        <taxon>eudicotyledons</taxon>
        <taxon>Gunneridae</taxon>
        <taxon>Pentapetalae</taxon>
        <taxon>rosids</taxon>
        <taxon>malvids</taxon>
        <taxon>Malvales</taxon>
        <taxon>Dipterocarpaceae</taxon>
        <taxon>Rubroshorea</taxon>
    </lineage>
</organism>
<keyword evidence="4" id="KW-1185">Reference proteome</keyword>
<feature type="coiled-coil region" evidence="1">
    <location>
        <begin position="229"/>
        <end position="278"/>
    </location>
</feature>
<dbReference type="PROSITE" id="PS50878">
    <property type="entry name" value="RT_POL"/>
    <property type="match status" value="1"/>
</dbReference>
<evidence type="ECO:0000256" key="1">
    <source>
        <dbReference type="SAM" id="Coils"/>
    </source>
</evidence>
<sequence length="731" mass="83845">MLAACVPHLAARARVVYLQLVLQRGLVLQHFTTRALAGSSQLMLQQGLCSLCSSRDFVARSLAFHCSCTSGKFAANAPTGTLQLILEQGFCSSCLSKNFAAHAPTRILQLVGTLILTPFIPLFTWMWKCHFKPATFTKMRDKEERRGRYTDVVDMRGFNDFILDASLEEIPMVGRKFTWYKSDGTAMSKLDRFLFSTEFLINFPNLIQRGFDAFVRDKWSSFEIDGWGCYKLKEKLKMLKKELKAWNKEVFGVIDRNMDAAREEIKQLDEKEENEGLTSMEIDKRKENFHKFMEWSKAKDNILFQKSRQRWLKEGDANTKFFHGCIVNRRKQNEIIGLYNNGEWIEDADEVKELARNYFKDKFEEEKWDRPSLGDLQFKKISEAENNFLISKFSTEEIDEAVWGCNGAKSLGPDGFNFNFIKKVWPVIKEDVYAFLAEFHENGKLVKGSNTSFIVLIRKKENPQSFGDYRPISLIGSMYKIISKILANRLRRVMDSVISPNQTTFIGERQIIDGIVITNEIIHEAKQSKKPTLVFKADFEKAYDSVNWEFLDKMMEKLGFSTKWRAWIKECLSSASVSLLINGSPTKEFIASKGLRQGDPLAPFLFLMVAKALNGLITKAAEERLFEGVAIGEMKLNITHLQFADDSILFCEASAKNVWMIKCILRSFELLSSLKVNFHKSALYGFNVGKGELLALAVSRPRTQIRGRGRRRALVKGSHKCTRLETYRVHT</sequence>
<name>A0AAV5JSQ2_9ROSI</name>
<dbReference type="EMBL" id="BPVZ01000044">
    <property type="protein sequence ID" value="GKV15741.1"/>
    <property type="molecule type" value="Genomic_DNA"/>
</dbReference>
<dbReference type="InterPro" id="IPR043502">
    <property type="entry name" value="DNA/RNA_pol_sf"/>
</dbReference>
<dbReference type="SUPFAM" id="SSF56672">
    <property type="entry name" value="DNA/RNA polymerases"/>
    <property type="match status" value="1"/>
</dbReference>
<comment type="caution">
    <text evidence="3">The sequence shown here is derived from an EMBL/GenBank/DDBJ whole genome shotgun (WGS) entry which is preliminary data.</text>
</comment>
<protein>
    <recommendedName>
        <fullName evidence="2">Reverse transcriptase domain-containing protein</fullName>
    </recommendedName>
</protein>
<dbReference type="PANTHER" id="PTHR31635:SF196">
    <property type="entry name" value="REVERSE TRANSCRIPTASE DOMAIN-CONTAINING PROTEIN-RELATED"/>
    <property type="match status" value="1"/>
</dbReference>
<dbReference type="Pfam" id="PF00078">
    <property type="entry name" value="RVT_1"/>
    <property type="match status" value="1"/>
</dbReference>
<dbReference type="Proteomes" id="UP001054252">
    <property type="component" value="Unassembled WGS sequence"/>
</dbReference>
<reference evidence="3 4" key="1">
    <citation type="journal article" date="2021" name="Commun. Biol.">
        <title>The genome of Shorea leprosula (Dipterocarpaceae) highlights the ecological relevance of drought in aseasonal tropical rainforests.</title>
        <authorList>
            <person name="Ng K.K.S."/>
            <person name="Kobayashi M.J."/>
            <person name="Fawcett J.A."/>
            <person name="Hatakeyama M."/>
            <person name="Paape T."/>
            <person name="Ng C.H."/>
            <person name="Ang C.C."/>
            <person name="Tnah L.H."/>
            <person name="Lee C.T."/>
            <person name="Nishiyama T."/>
            <person name="Sese J."/>
            <person name="O'Brien M.J."/>
            <person name="Copetti D."/>
            <person name="Mohd Noor M.I."/>
            <person name="Ong R.C."/>
            <person name="Putra M."/>
            <person name="Sireger I.Z."/>
            <person name="Indrioko S."/>
            <person name="Kosugi Y."/>
            <person name="Izuno A."/>
            <person name="Isagi Y."/>
            <person name="Lee S.L."/>
            <person name="Shimizu K.K."/>
        </authorList>
    </citation>
    <scope>NUCLEOTIDE SEQUENCE [LARGE SCALE GENOMIC DNA]</scope>
    <source>
        <strain evidence="3">214</strain>
    </source>
</reference>
<keyword evidence="1" id="KW-0175">Coiled coil</keyword>
<gene>
    <name evidence="3" type="ORF">SLEP1_g26499</name>
</gene>
<dbReference type="CDD" id="cd01650">
    <property type="entry name" value="RT_nLTR_like"/>
    <property type="match status" value="1"/>
</dbReference>
<dbReference type="AlphaFoldDB" id="A0AAV5JSQ2"/>
<evidence type="ECO:0000259" key="2">
    <source>
        <dbReference type="PROSITE" id="PS50878"/>
    </source>
</evidence>
<proteinExistence type="predicted"/>
<feature type="domain" description="Reverse transcriptase" evidence="2">
    <location>
        <begin position="438"/>
        <end position="700"/>
    </location>
</feature>
<dbReference type="InterPro" id="IPR000477">
    <property type="entry name" value="RT_dom"/>
</dbReference>
<dbReference type="PANTHER" id="PTHR31635">
    <property type="entry name" value="REVERSE TRANSCRIPTASE DOMAIN-CONTAINING PROTEIN-RELATED"/>
    <property type="match status" value="1"/>
</dbReference>